<gene>
    <name evidence="5" type="ORF">GS597_12865</name>
</gene>
<dbReference type="Pfam" id="PF01872">
    <property type="entry name" value="RibD_C"/>
    <property type="match status" value="1"/>
</dbReference>
<dbReference type="InterPro" id="IPR050765">
    <property type="entry name" value="Riboflavin_Biosynth_HTPR"/>
</dbReference>
<evidence type="ECO:0000256" key="3">
    <source>
        <dbReference type="ARBA" id="ARBA00023002"/>
    </source>
</evidence>
<name>A0A8K2A0X4_9CYAN</name>
<evidence type="ECO:0000256" key="1">
    <source>
        <dbReference type="ARBA" id="ARBA00005104"/>
    </source>
</evidence>
<evidence type="ECO:0000313" key="6">
    <source>
        <dbReference type="Proteomes" id="UP000607397"/>
    </source>
</evidence>
<proteinExistence type="predicted"/>
<dbReference type="InterPro" id="IPR024072">
    <property type="entry name" value="DHFR-like_dom_sf"/>
</dbReference>
<dbReference type="GO" id="GO:0009231">
    <property type="term" value="P:riboflavin biosynthetic process"/>
    <property type="evidence" value="ECO:0007669"/>
    <property type="project" value="InterPro"/>
</dbReference>
<dbReference type="Gene3D" id="3.40.430.10">
    <property type="entry name" value="Dihydrofolate Reductase, subunit A"/>
    <property type="match status" value="1"/>
</dbReference>
<feature type="domain" description="Bacterial bifunctional deaminase-reductase C-terminal" evidence="4">
    <location>
        <begin position="6"/>
        <end position="219"/>
    </location>
</feature>
<dbReference type="PANTHER" id="PTHR38011">
    <property type="entry name" value="DIHYDROFOLATE REDUCTASE FAMILY PROTEIN (AFU_ORTHOLOGUE AFUA_8G06820)"/>
    <property type="match status" value="1"/>
</dbReference>
<reference evidence="5" key="1">
    <citation type="submission" date="2019-12" db="EMBL/GenBank/DDBJ databases">
        <title>High-Quality draft genome sequences of three cyanobacteria isolated from the limestone walls of the Old Cathedral of Coimbra.</title>
        <authorList>
            <person name="Tiago I."/>
            <person name="Soares F."/>
            <person name="Portugal A."/>
        </authorList>
    </citation>
    <scope>NUCLEOTIDE SEQUENCE [LARGE SCALE GENOMIC DNA]</scope>
    <source>
        <strain evidence="5">C</strain>
    </source>
</reference>
<organism evidence="5 6">
    <name type="scientific">Petrachloros mirabilis ULC683</name>
    <dbReference type="NCBI Taxonomy" id="2781853"/>
    <lineage>
        <taxon>Bacteria</taxon>
        <taxon>Bacillati</taxon>
        <taxon>Cyanobacteriota</taxon>
        <taxon>Cyanophyceae</taxon>
        <taxon>Synechococcales</taxon>
        <taxon>Petrachlorosaceae</taxon>
        <taxon>Petrachloros</taxon>
        <taxon>Petrachloros mirabilis</taxon>
    </lineage>
</organism>
<keyword evidence="6" id="KW-1185">Reference proteome</keyword>
<protein>
    <submittedName>
        <fullName evidence="5">Riboflavin deaminase</fullName>
    </submittedName>
</protein>
<sequence>MKPNRPHTTVVLAMSADGKIADAHRTPPNFGSQADYNALERQVAAADGVLFGGATLRAGGTAMRVMTPELIAERQQQGKPEQPAQIVGTLSGKLDPDLRFFRQPVPRWLLTVSSGAEAWQASNHFEEILICEADDQSLDWSSALQRLADLKIKRLAVLGGGAIVAALLAHDLIDELHLTVCPLLLGGESAPSPVQGEGFGQDVAPRLELLSSDVQGQEIFLHYRVR</sequence>
<dbReference type="Proteomes" id="UP000607397">
    <property type="component" value="Unassembled WGS sequence"/>
</dbReference>
<evidence type="ECO:0000259" key="4">
    <source>
        <dbReference type="Pfam" id="PF01872"/>
    </source>
</evidence>
<keyword evidence="3" id="KW-0560">Oxidoreductase</keyword>
<dbReference type="GO" id="GO:0008703">
    <property type="term" value="F:5-amino-6-(5-phosphoribosylamino)uracil reductase activity"/>
    <property type="evidence" value="ECO:0007669"/>
    <property type="project" value="InterPro"/>
</dbReference>
<evidence type="ECO:0000313" key="5">
    <source>
        <dbReference type="EMBL" id="NCJ07382.1"/>
    </source>
</evidence>
<dbReference type="EMBL" id="WVIC01000025">
    <property type="protein sequence ID" value="NCJ07382.1"/>
    <property type="molecule type" value="Genomic_DNA"/>
</dbReference>
<dbReference type="SUPFAM" id="SSF53597">
    <property type="entry name" value="Dihydrofolate reductase-like"/>
    <property type="match status" value="1"/>
</dbReference>
<accession>A0A8K2A0X4</accession>
<evidence type="ECO:0000256" key="2">
    <source>
        <dbReference type="ARBA" id="ARBA00022857"/>
    </source>
</evidence>
<dbReference type="PANTHER" id="PTHR38011:SF7">
    <property type="entry name" value="2,5-DIAMINO-6-RIBOSYLAMINO-4(3H)-PYRIMIDINONE 5'-PHOSPHATE REDUCTASE"/>
    <property type="match status" value="1"/>
</dbReference>
<keyword evidence="2" id="KW-0521">NADP</keyword>
<dbReference type="InterPro" id="IPR002734">
    <property type="entry name" value="RibDG_C"/>
</dbReference>
<comment type="caution">
    <text evidence="5">The sequence shown here is derived from an EMBL/GenBank/DDBJ whole genome shotgun (WGS) entry which is preliminary data.</text>
</comment>
<comment type="pathway">
    <text evidence="1">Cofactor biosynthesis; riboflavin biosynthesis.</text>
</comment>
<dbReference type="AlphaFoldDB" id="A0A8K2A0X4"/>